<dbReference type="AlphaFoldDB" id="A0A8T1CII1"/>
<protein>
    <submittedName>
        <fullName evidence="1">Uncharacterized protein</fullName>
    </submittedName>
</protein>
<reference evidence="1" key="1">
    <citation type="submission" date="2018-10" db="EMBL/GenBank/DDBJ databases">
        <title>Effector identification in a new, highly contiguous assembly of the strawberry crown rot pathogen Phytophthora cactorum.</title>
        <authorList>
            <person name="Armitage A.D."/>
            <person name="Nellist C.F."/>
            <person name="Bates H."/>
            <person name="Vickerstaff R.J."/>
            <person name="Harrison R.J."/>
        </authorList>
    </citation>
    <scope>NUCLEOTIDE SEQUENCE</scope>
    <source>
        <strain evidence="1">4040</strain>
    </source>
</reference>
<gene>
    <name evidence="1" type="ORF">PC117_g15520</name>
</gene>
<proteinExistence type="predicted"/>
<dbReference type="EMBL" id="RCMK01000521">
    <property type="protein sequence ID" value="KAG2924051.1"/>
    <property type="molecule type" value="Genomic_DNA"/>
</dbReference>
<organism evidence="1 2">
    <name type="scientific">Phytophthora cactorum</name>
    <dbReference type="NCBI Taxonomy" id="29920"/>
    <lineage>
        <taxon>Eukaryota</taxon>
        <taxon>Sar</taxon>
        <taxon>Stramenopiles</taxon>
        <taxon>Oomycota</taxon>
        <taxon>Peronosporomycetes</taxon>
        <taxon>Peronosporales</taxon>
        <taxon>Peronosporaceae</taxon>
        <taxon>Phytophthora</taxon>
    </lineage>
</organism>
<name>A0A8T1CII1_9STRA</name>
<dbReference type="VEuPathDB" id="FungiDB:PC110_g9484"/>
<evidence type="ECO:0000313" key="1">
    <source>
        <dbReference type="EMBL" id="KAG2924051.1"/>
    </source>
</evidence>
<comment type="caution">
    <text evidence="1">The sequence shown here is derived from an EMBL/GenBank/DDBJ whole genome shotgun (WGS) entry which is preliminary data.</text>
</comment>
<dbReference type="Proteomes" id="UP000736787">
    <property type="component" value="Unassembled WGS sequence"/>
</dbReference>
<sequence length="134" mass="15163">MARAPGTPDIPEKTRQAIVIYLAKRSINGRIKRGVQVFKEIFKGLPTAKRGRPQAPVDTVRIARRIARVSATPHHRRQTLRALAHAACIPKTTLLRYISKQHVKRVTVRVKPTLSVEHKRKRLAKKVAPCVPYV</sequence>
<dbReference type="PANTHER" id="PTHR33889:SF7">
    <property type="entry name" value="OS04G0681850 PROTEIN"/>
    <property type="match status" value="1"/>
</dbReference>
<evidence type="ECO:0000313" key="2">
    <source>
        <dbReference type="Proteomes" id="UP000736787"/>
    </source>
</evidence>
<accession>A0A8T1CII1</accession>
<dbReference type="PANTHER" id="PTHR33889">
    <property type="entry name" value="OS04G0681850 PROTEIN"/>
    <property type="match status" value="1"/>
</dbReference>